<dbReference type="SUPFAM" id="SSF81995">
    <property type="entry name" value="beta-sandwich domain of Sec23/24"/>
    <property type="match status" value="1"/>
</dbReference>
<dbReference type="EMBL" id="JAVFKY010000001">
    <property type="protein sequence ID" value="KAK5582477.1"/>
    <property type="molecule type" value="Genomic_DNA"/>
</dbReference>
<sequence>MRPQQQKQKQQNQQHQQQKQPQQNQQQKQQQQKQQQQKQQQKQQQQQQQQQKQQQPLDNQLNQTLDKDVLLTYNSESWKSYTYIYDVAIDNLINLHVPSIGDFQKELSAEVATNEVIRSAFYCAFHTKQRIINNSDNNIKGGNNLQQQPIIVEDIYINQSWFDYFSSRIQYKSSNRCLFKVKRFKKNSVVDEIFSSSSIGSKIKNENNSNNLFKKMKTSELEDQNLYFKPQQDSSPRKSLLDNSEDILKVDDENDDSILRYRYEKDFILLKDAKPLIISLSPDWGIPFHTKEVIESSPIPIPLPQVFNGGNSSNSSKNSKNIKGNNNNNNNSSKPTKNNNNSGKKDEDDNSWCGIM</sequence>
<accession>A0AAN7U5R7</accession>
<evidence type="ECO:0000313" key="2">
    <source>
        <dbReference type="EMBL" id="KAK5582477.1"/>
    </source>
</evidence>
<gene>
    <name evidence="2" type="ORF">RB653_004062</name>
</gene>
<comment type="caution">
    <text evidence="2">The sequence shown here is derived from an EMBL/GenBank/DDBJ whole genome shotgun (WGS) entry which is preliminary data.</text>
</comment>
<dbReference type="GO" id="GO:0003713">
    <property type="term" value="F:transcription coactivator activity"/>
    <property type="evidence" value="ECO:0007669"/>
    <property type="project" value="TreeGrafter"/>
</dbReference>
<dbReference type="InterPro" id="IPR051647">
    <property type="entry name" value="Mediator_comp_sub12"/>
</dbReference>
<feature type="compositionally biased region" description="Low complexity" evidence="1">
    <location>
        <begin position="1"/>
        <end position="55"/>
    </location>
</feature>
<evidence type="ECO:0000313" key="3">
    <source>
        <dbReference type="Proteomes" id="UP001344447"/>
    </source>
</evidence>
<dbReference type="PANTHER" id="PTHR46007">
    <property type="entry name" value="MEDIATOR OF RNA POLYMERASE II TRANSCRIPTION SUBUNIT 12"/>
    <property type="match status" value="1"/>
</dbReference>
<dbReference type="GO" id="GO:0016592">
    <property type="term" value="C:mediator complex"/>
    <property type="evidence" value="ECO:0007669"/>
    <property type="project" value="TreeGrafter"/>
</dbReference>
<feature type="region of interest" description="Disordered" evidence="1">
    <location>
        <begin position="305"/>
        <end position="356"/>
    </location>
</feature>
<name>A0AAN7U5R7_9MYCE</name>
<feature type="region of interest" description="Disordered" evidence="1">
    <location>
        <begin position="1"/>
        <end position="60"/>
    </location>
</feature>
<protein>
    <submittedName>
        <fullName evidence="2">Uncharacterized protein</fullName>
    </submittedName>
</protein>
<evidence type="ECO:0000256" key="1">
    <source>
        <dbReference type="SAM" id="MobiDB-lite"/>
    </source>
</evidence>
<proteinExistence type="predicted"/>
<dbReference type="Proteomes" id="UP001344447">
    <property type="component" value="Unassembled WGS sequence"/>
</dbReference>
<dbReference type="PANTHER" id="PTHR46007:SF12">
    <property type="entry name" value="C2H2-TYPE DOMAIN-CONTAINING PROTEIN-RELATED"/>
    <property type="match status" value="1"/>
</dbReference>
<dbReference type="AlphaFoldDB" id="A0AAN7U5R7"/>
<keyword evidence="3" id="KW-1185">Reference proteome</keyword>
<organism evidence="2 3">
    <name type="scientific">Dictyostelium firmibasis</name>
    <dbReference type="NCBI Taxonomy" id="79012"/>
    <lineage>
        <taxon>Eukaryota</taxon>
        <taxon>Amoebozoa</taxon>
        <taxon>Evosea</taxon>
        <taxon>Eumycetozoa</taxon>
        <taxon>Dictyostelia</taxon>
        <taxon>Dictyosteliales</taxon>
        <taxon>Dictyosteliaceae</taxon>
        <taxon>Dictyostelium</taxon>
    </lineage>
</organism>
<reference evidence="2 3" key="1">
    <citation type="submission" date="2023-11" db="EMBL/GenBank/DDBJ databases">
        <title>Dfirmibasis_genome.</title>
        <authorList>
            <person name="Edelbroek B."/>
            <person name="Kjellin J."/>
            <person name="Jerlstrom-Hultqvist J."/>
            <person name="Soderbom F."/>
        </authorList>
    </citation>
    <scope>NUCLEOTIDE SEQUENCE [LARGE SCALE GENOMIC DNA]</scope>
    <source>
        <strain evidence="2 3">TNS-C-14</strain>
    </source>
</reference>
<feature type="compositionally biased region" description="Low complexity" evidence="1">
    <location>
        <begin position="308"/>
        <end position="342"/>
    </location>
</feature>
<dbReference type="GO" id="GO:0045944">
    <property type="term" value="P:positive regulation of transcription by RNA polymerase II"/>
    <property type="evidence" value="ECO:0007669"/>
    <property type="project" value="TreeGrafter"/>
</dbReference>